<dbReference type="GO" id="GO:0016020">
    <property type="term" value="C:membrane"/>
    <property type="evidence" value="ECO:0007669"/>
    <property type="project" value="InterPro"/>
</dbReference>
<comment type="caution">
    <text evidence="9">Lacks conserved residue(s) required for the propagation of feature annotation.</text>
</comment>
<keyword evidence="1 11" id="KW-0732">Signal</keyword>
<feature type="disulfide bond" evidence="9">
    <location>
        <begin position="185"/>
        <end position="246"/>
    </location>
</feature>
<dbReference type="FunFam" id="3.10.250.10:FF:000009">
    <property type="entry name" value="WC1"/>
    <property type="match status" value="2"/>
</dbReference>
<proteinExistence type="predicted"/>
<feature type="disulfide bond" evidence="9">
    <location>
        <begin position="796"/>
        <end position="860"/>
    </location>
</feature>
<keyword evidence="4" id="KW-0675">Receptor</keyword>
<feature type="domain" description="SRCR" evidence="12">
    <location>
        <begin position="354"/>
        <end position="454"/>
    </location>
</feature>
<evidence type="ECO:0000256" key="2">
    <source>
        <dbReference type="ARBA" id="ARBA00022737"/>
    </source>
</evidence>
<keyword evidence="5" id="KW-0325">Glycoprotein</keyword>
<dbReference type="Pfam" id="PF00530">
    <property type="entry name" value="SRCR"/>
    <property type="match status" value="10"/>
</dbReference>
<evidence type="ECO:0000256" key="11">
    <source>
        <dbReference type="SAM" id="SignalP"/>
    </source>
</evidence>
<feature type="disulfide bond" evidence="9">
    <location>
        <begin position="691"/>
        <end position="755"/>
    </location>
</feature>
<dbReference type="KEGG" id="emc:129338539"/>
<dbReference type="PROSITE" id="PS50287">
    <property type="entry name" value="SRCR_2"/>
    <property type="match status" value="10"/>
</dbReference>
<evidence type="ECO:0000313" key="13">
    <source>
        <dbReference type="Proteomes" id="UP001190640"/>
    </source>
</evidence>
<feature type="disulfide bond" evidence="9">
    <location>
        <begin position="277"/>
        <end position="341"/>
    </location>
</feature>
<feature type="disulfide bond" evidence="9">
    <location>
        <begin position="379"/>
        <end position="443"/>
    </location>
</feature>
<dbReference type="AlphaFoldDB" id="A0AA97LAU3"/>
<feature type="disulfide bond" evidence="9">
    <location>
        <begin position="907"/>
        <end position="971"/>
    </location>
</feature>
<feature type="disulfide bond" evidence="9">
    <location>
        <begin position="497"/>
        <end position="558"/>
    </location>
</feature>
<feature type="domain" description="SRCR" evidence="12">
    <location>
        <begin position="561"/>
        <end position="661"/>
    </location>
</feature>
<feature type="domain" description="SRCR" evidence="12">
    <location>
        <begin position="147"/>
        <end position="247"/>
    </location>
</feature>
<keyword evidence="10" id="KW-1133">Transmembrane helix</keyword>
<feature type="disulfide bond" evidence="9">
    <location>
        <begin position="704"/>
        <end position="765"/>
    </location>
</feature>
<feature type="chain" id="PRO_5041683190" description="Soluble scavenger receptor cysteine-rich domain-containing protein SSC5D" evidence="11">
    <location>
        <begin position="35"/>
        <end position="1184"/>
    </location>
</feature>
<keyword evidence="10" id="KW-0812">Transmembrane</keyword>
<feature type="disulfide bond" evidence="9">
    <location>
        <begin position="484"/>
        <end position="548"/>
    </location>
</feature>
<evidence type="ECO:0000256" key="9">
    <source>
        <dbReference type="PROSITE-ProRule" id="PRU00196"/>
    </source>
</evidence>
<keyword evidence="2" id="KW-0677">Repeat</keyword>
<feature type="domain" description="SRCR" evidence="12">
    <location>
        <begin position="459"/>
        <end position="559"/>
    </location>
</feature>
<sequence length="1184" mass="126967">MVAFTLPARHLDWILKEMAMTLLLLTSLWDVVWSSDPATSDTAGIRLVNGSSRCSGRLEVSHNGQWGTVCDDSWGLEDAAVVCRQLGCSAAISAPRGAYFGKGTGSIWLDEVECKGTESALSQCPAMPWGKNDCHHGEDAAVVCSELRLVGGSTQCAGRVEVLHKQKWGTVCGNGWNLTEAQVVCREMGCGKALTAPIGAKFGQGSGPTWMDGLNCTGEEDSLHKCPAKPLAEHSCDRSMHAGVECAEPPEIRLSQGDHQCAGRVEIFHEELWGTICDDNWDLDDAKVVCRYLGCGTAISAPRGSRFGEGSGPIWLDGINCTGTENAISKCPAKEWGQHDCTHSEDAGVICADIRLMAGSNRCSGRVEIYHNEQWGTICDDGWDIHNAQVVCRELDCGNAIAAVGGARYGQGSGTIWLGTVNCAGKEKALRECQKSPWGEHSCDHRRDASVECSDPNEIRLVNGSNRCSGRIEILHNQQWGTICDDGWDIQNAQVVCRELDCGTALAAPLGAHFGAGMDHIWLDDVKCKGTEASLRDCQLKGWGEHNCNHGEDAGVMCSELRLVNGSNRCSGRVEIFHNQQWGTVCDDRWGMKQAEVICREMNCGVALKAPTNAFFGQGSGPIWKDDVNCVGTEAVFSECTSSDWGLNNCHHREDAGVECADPALLRLVNGSSRCSGRVEVFHLQQYGTVCDDSWDINEAIVACRNLDCGNAIAAPRGARFGKGDGVIWLDDLQCTGRESFLADCRTKPWGANDCNHGEDAGVVCSDDLRLVNGSSRCSGRVEIRPPHTEQWGTVCDRTWDINDAEVVCRQLGCGKATSAPHGAHFGLGSGSIWMDDVNCNSTEEAISECSAKTEGNNNCHHGQDAAVICSESSNIQVGDVRLVNGSPNVCAGRVEVLHQQQWGTVCDDEWDLEDAGVVCKQLGCGFALEAPHLAHFGEGTGAIWLDNVNCTGTEDSLQDCKGQSMGEHNCQHQEDASAICSGLFQMRLANGPDSCTGRVEIEFNGSWAYVGESGWSLSEATVVCRQLGCGAAVSAPVGNQYGVVLGPALLNEVKCTGRESSLIECQAQGAGLHKCLCGVYAGAVCAGKTGSSVAITVILVLVAAALLLGGTFLYLKKRRRGEPLWANLFTRTQNAFRKVSTFQSDMVNGTPETCVQEGALQETESDTICLVKTTSDSPADHVN</sequence>
<dbReference type="SMART" id="SM00202">
    <property type="entry name" value="SR"/>
    <property type="match status" value="10"/>
</dbReference>
<evidence type="ECO:0000256" key="7">
    <source>
        <dbReference type="ARBA" id="ARBA00064153"/>
    </source>
</evidence>
<dbReference type="GeneID" id="129338539"/>
<dbReference type="FunFam" id="3.10.250.10:FF:000006">
    <property type="entry name" value="neurotrypsin isoform X2"/>
    <property type="match status" value="2"/>
</dbReference>
<evidence type="ECO:0000256" key="6">
    <source>
        <dbReference type="ARBA" id="ARBA00058074"/>
    </source>
</evidence>
<dbReference type="PROSITE" id="PS00420">
    <property type="entry name" value="SRCR_1"/>
    <property type="match status" value="3"/>
</dbReference>
<feature type="domain" description="SRCR" evidence="12">
    <location>
        <begin position="45"/>
        <end position="145"/>
    </location>
</feature>
<dbReference type="FunFam" id="3.10.250.10:FF:000002">
    <property type="entry name" value="Scavenger receptor cysteine-rich type 1 protein M130"/>
    <property type="match status" value="3"/>
</dbReference>
<evidence type="ECO:0000313" key="14">
    <source>
        <dbReference type="RefSeq" id="XP_054848823.1"/>
    </source>
</evidence>
<evidence type="ECO:0000256" key="10">
    <source>
        <dbReference type="SAM" id="Phobius"/>
    </source>
</evidence>
<evidence type="ECO:0000259" key="12">
    <source>
        <dbReference type="PROSITE" id="PS50287"/>
    </source>
</evidence>
<dbReference type="RefSeq" id="XP_054848823.1">
    <property type="nucleotide sequence ID" value="XM_054992848.1"/>
</dbReference>
<dbReference type="PANTHER" id="PTHR19331">
    <property type="entry name" value="SCAVENGER RECEPTOR DOMAIN-CONTAINING"/>
    <property type="match status" value="1"/>
</dbReference>
<comment type="subunit">
    <text evidence="7">Interacts with LGALS1 and laminin.</text>
</comment>
<evidence type="ECO:0000256" key="5">
    <source>
        <dbReference type="ARBA" id="ARBA00023180"/>
    </source>
</evidence>
<feature type="disulfide bond" evidence="9">
    <location>
        <begin position="528"/>
        <end position="538"/>
    </location>
</feature>
<feature type="disulfide bond" evidence="9">
    <location>
        <begin position="83"/>
        <end position="144"/>
    </location>
</feature>
<feature type="domain" description="SRCR" evidence="12">
    <location>
        <begin position="252"/>
        <end position="352"/>
    </location>
</feature>
<keyword evidence="10" id="KW-0472">Membrane</keyword>
<feature type="signal peptide" evidence="11">
    <location>
        <begin position="1"/>
        <end position="34"/>
    </location>
</feature>
<protein>
    <recommendedName>
        <fullName evidence="8">Soluble scavenger receptor cysteine-rich domain-containing protein SSC5D</fullName>
    </recommendedName>
</protein>
<feature type="disulfide bond" evidence="9">
    <location>
        <begin position="321"/>
        <end position="331"/>
    </location>
</feature>
<feature type="disulfide bond" evidence="9">
    <location>
        <begin position="172"/>
        <end position="236"/>
    </location>
</feature>
<feature type="disulfide bond" evidence="9">
    <location>
        <begin position="951"/>
        <end position="961"/>
    </location>
</feature>
<feature type="domain" description="SRCR" evidence="12">
    <location>
        <begin position="769"/>
        <end position="871"/>
    </location>
</feature>
<evidence type="ECO:0000256" key="3">
    <source>
        <dbReference type="ARBA" id="ARBA00023157"/>
    </source>
</evidence>
<dbReference type="PANTHER" id="PTHR19331:SF487">
    <property type="entry name" value="SOLUBLE SCAVENGER RECEPTOR CYSTEINE-RICH DOMAIN-CONTAINING PROTEIN SSC5D"/>
    <property type="match status" value="1"/>
</dbReference>
<comment type="function">
    <text evidence="6">Binds to extracellular matrix proteins. Binds to pathogen-associated molecular patterns (PAMPs) present on the cell walls of Gram-positive and Gram-negative bacteria and fungi, behaving as a pattern recognition receptor (PRR). Induces bacterial and fungal aggregation and subsequent inhibition of PAMP-induced cytokine release. Does not possess intrinsic bactericidal activity. May play a role in the innate defense and homeostasis of certain epithelial surfaces.</text>
</comment>
<feature type="domain" description="SRCR" evidence="12">
    <location>
        <begin position="881"/>
        <end position="982"/>
    </location>
</feature>
<feature type="disulfide bond" evidence="9">
    <location>
        <begin position="70"/>
        <end position="134"/>
    </location>
</feature>
<feature type="disulfide bond" evidence="9">
    <location>
        <begin position="735"/>
        <end position="745"/>
    </location>
</feature>
<feature type="disulfide bond" evidence="9">
    <location>
        <begin position="290"/>
        <end position="351"/>
    </location>
</feature>
<dbReference type="PRINTS" id="PR00258">
    <property type="entry name" value="SPERACTRCPTR"/>
</dbReference>
<evidence type="ECO:0000256" key="8">
    <source>
        <dbReference type="ARBA" id="ARBA00069168"/>
    </source>
</evidence>
<feature type="disulfide bond" evidence="9">
    <location>
        <begin position="586"/>
        <end position="650"/>
    </location>
</feature>
<dbReference type="InterPro" id="IPR001190">
    <property type="entry name" value="SRCR"/>
</dbReference>
<dbReference type="FunFam" id="3.10.250.10:FF:000007">
    <property type="entry name" value="Soluble scavenger receptor cysteine-rich domain-containing protein SSC5D"/>
    <property type="match status" value="3"/>
</dbReference>
<accession>A0AA97LAU3</accession>
<dbReference type="Gene3D" id="3.10.250.10">
    <property type="entry name" value="SRCR-like domain"/>
    <property type="match status" value="10"/>
</dbReference>
<feature type="domain" description="SRCR" evidence="12">
    <location>
        <begin position="666"/>
        <end position="766"/>
    </location>
</feature>
<keyword evidence="13" id="KW-1185">Reference proteome</keyword>
<reference evidence="14" key="1">
    <citation type="submission" date="2025-08" db="UniProtKB">
        <authorList>
            <consortium name="RefSeq"/>
        </authorList>
    </citation>
    <scope>IDENTIFICATION</scope>
    <source>
        <tissue evidence="14">Blood</tissue>
    </source>
</reference>
<feature type="disulfide bond" evidence="9">
    <location>
        <begin position="392"/>
        <end position="453"/>
    </location>
</feature>
<feature type="disulfide bond" evidence="9">
    <location>
        <begin position="809"/>
        <end position="870"/>
    </location>
</feature>
<feature type="disulfide bond" evidence="9">
    <location>
        <begin position="599"/>
        <end position="660"/>
    </location>
</feature>
<dbReference type="InterPro" id="IPR036772">
    <property type="entry name" value="SRCR-like_dom_sf"/>
</dbReference>
<evidence type="ECO:0000256" key="1">
    <source>
        <dbReference type="ARBA" id="ARBA00022729"/>
    </source>
</evidence>
<evidence type="ECO:0000256" key="4">
    <source>
        <dbReference type="ARBA" id="ARBA00023170"/>
    </source>
</evidence>
<feature type="disulfide bond" evidence="9">
    <location>
        <begin position="114"/>
        <end position="124"/>
    </location>
</feature>
<feature type="transmembrane region" description="Helical" evidence="10">
    <location>
        <begin position="1094"/>
        <end position="1116"/>
    </location>
</feature>
<keyword evidence="3 9" id="KW-1015">Disulfide bond</keyword>
<organism evidence="13 14">
    <name type="scientific">Eublepharis macularius</name>
    <name type="common">Leopard gecko</name>
    <name type="synonym">Cyrtodactylus macularius</name>
    <dbReference type="NCBI Taxonomy" id="481883"/>
    <lineage>
        <taxon>Eukaryota</taxon>
        <taxon>Metazoa</taxon>
        <taxon>Chordata</taxon>
        <taxon>Craniata</taxon>
        <taxon>Vertebrata</taxon>
        <taxon>Euteleostomi</taxon>
        <taxon>Lepidosauria</taxon>
        <taxon>Squamata</taxon>
        <taxon>Bifurcata</taxon>
        <taxon>Gekkota</taxon>
        <taxon>Eublepharidae</taxon>
        <taxon>Eublepharinae</taxon>
        <taxon>Eublepharis</taxon>
    </lineage>
</organism>
<dbReference type="SUPFAM" id="SSF56487">
    <property type="entry name" value="SRCR-like"/>
    <property type="match status" value="10"/>
</dbReference>
<name>A0AA97LAU3_EUBMA</name>
<feature type="disulfide bond" evidence="9">
    <location>
        <begin position="1056"/>
        <end position="1066"/>
    </location>
</feature>
<gene>
    <name evidence="14" type="primary">LOC129338539</name>
</gene>
<feature type="domain" description="SRCR" evidence="12">
    <location>
        <begin position="987"/>
        <end position="1087"/>
    </location>
</feature>
<dbReference type="Proteomes" id="UP001190640">
    <property type="component" value="Chromosome 12"/>
</dbReference>
<feature type="disulfide bond" evidence="9">
    <location>
        <begin position="216"/>
        <end position="226"/>
    </location>
</feature>
<feature type="disulfide bond" evidence="9">
    <location>
        <begin position="1025"/>
        <end position="1086"/>
    </location>
</feature>
<feature type="disulfide bond" evidence="9">
    <location>
        <begin position="423"/>
        <end position="433"/>
    </location>
</feature>
<feature type="disulfide bond" evidence="9">
    <location>
        <begin position="840"/>
        <end position="850"/>
    </location>
</feature>
<feature type="disulfide bond" evidence="9">
    <location>
        <begin position="920"/>
        <end position="981"/>
    </location>
</feature>
<feature type="disulfide bond" evidence="9">
    <location>
        <begin position="630"/>
        <end position="640"/>
    </location>
</feature>